<evidence type="ECO:0000256" key="7">
    <source>
        <dbReference type="ARBA" id="ARBA00093212"/>
    </source>
</evidence>
<dbReference type="PRINTS" id="PR00111">
    <property type="entry name" value="ABHYDROLASE"/>
</dbReference>
<comment type="function">
    <text evidence="6">Epoxide hydrolase involved in the biosynthesis of cucurbitacin and mogroside tetracyclic triterpene natural products (e.g. siamenoside I and mogrosides IV, V and VI). Cucurbitacins have cytotoxic properties and exhibit deterrent taste as a defense barrier against herbivores. Mogrosides are nonsugar highly oxygenated compounds used as high-intensity zero-calorie sweeteners; they also possess pharmacological properties such as regulating immunity, lowering blood sugar and lipid levels, protecting the liver, and acting as antioxidants and antitumor agents. Catalyzes the hydrolysis of aromatic epoxide-containing substrates, such as the conversion of 24,25-epoxycucurbitadienol to 24,25-dihydroxycucurbitadienol.</text>
</comment>
<dbReference type="AlphaFoldDB" id="A0A7N0UV40"/>
<dbReference type="EC" id="3.3.2.10" evidence="2"/>
<evidence type="ECO:0000256" key="5">
    <source>
        <dbReference type="ARBA" id="ARBA00051067"/>
    </source>
</evidence>
<evidence type="ECO:0000256" key="1">
    <source>
        <dbReference type="ARBA" id="ARBA00004721"/>
    </source>
</evidence>
<dbReference type="InterPro" id="IPR000639">
    <property type="entry name" value="Epox_hydrolase-like"/>
</dbReference>
<organism evidence="9 10">
    <name type="scientific">Kalanchoe fedtschenkoi</name>
    <name type="common">Lavender scallops</name>
    <name type="synonym">South American air plant</name>
    <dbReference type="NCBI Taxonomy" id="63787"/>
    <lineage>
        <taxon>Eukaryota</taxon>
        <taxon>Viridiplantae</taxon>
        <taxon>Streptophyta</taxon>
        <taxon>Embryophyta</taxon>
        <taxon>Tracheophyta</taxon>
        <taxon>Spermatophyta</taxon>
        <taxon>Magnoliopsida</taxon>
        <taxon>eudicotyledons</taxon>
        <taxon>Gunneridae</taxon>
        <taxon>Pentapetalae</taxon>
        <taxon>Saxifragales</taxon>
        <taxon>Crassulaceae</taxon>
        <taxon>Kalanchoe</taxon>
    </lineage>
</organism>
<dbReference type="Gene3D" id="3.40.50.1820">
    <property type="entry name" value="alpha/beta hydrolase"/>
    <property type="match status" value="1"/>
</dbReference>
<evidence type="ECO:0000313" key="9">
    <source>
        <dbReference type="EnsemblPlants" id="Kaladp0089s0118.1.v1.1"/>
    </source>
</evidence>
<evidence type="ECO:0000256" key="2">
    <source>
        <dbReference type="ARBA" id="ARBA00013006"/>
    </source>
</evidence>
<keyword evidence="10" id="KW-1185">Reference proteome</keyword>
<evidence type="ECO:0000259" key="8">
    <source>
        <dbReference type="Pfam" id="PF00561"/>
    </source>
</evidence>
<comment type="pathway">
    <text evidence="1">Secondary metabolite biosynthesis; terpenoid biosynthesis.</text>
</comment>
<dbReference type="OMA" id="QVEASHW"/>
<comment type="similarity">
    <text evidence="4">Belongs to the AB hydrolase superfamily. Epoxide hydrolase family.</text>
</comment>
<evidence type="ECO:0000256" key="6">
    <source>
        <dbReference type="ARBA" id="ARBA00058358"/>
    </source>
</evidence>
<dbReference type="InterPro" id="IPR029058">
    <property type="entry name" value="AB_hydrolase_fold"/>
</dbReference>
<dbReference type="SUPFAM" id="SSF53474">
    <property type="entry name" value="alpha/beta-Hydrolases"/>
    <property type="match status" value="1"/>
</dbReference>
<proteinExistence type="inferred from homology"/>
<dbReference type="Proteomes" id="UP000594263">
    <property type="component" value="Unplaced"/>
</dbReference>
<dbReference type="FunFam" id="3.40.50.1820:FF:000161">
    <property type="entry name" value="Epoxide hydrolase"/>
    <property type="match status" value="1"/>
</dbReference>
<dbReference type="EnsemblPlants" id="Kaladp0089s0118.1.v1.1">
    <property type="protein sequence ID" value="Kaladp0089s0118.1.v1.1"/>
    <property type="gene ID" value="Kaladp0089s0118.v1.1"/>
</dbReference>
<dbReference type="PRINTS" id="PR00412">
    <property type="entry name" value="EPOXHYDRLASE"/>
</dbReference>
<name>A0A7N0UV40_KALFE</name>
<dbReference type="InterPro" id="IPR000073">
    <property type="entry name" value="AB_hydrolase_1"/>
</dbReference>
<comment type="catalytic activity">
    <reaction evidence="5">
        <text>an epoxide + H2O = an ethanediol</text>
        <dbReference type="Rhea" id="RHEA:19037"/>
        <dbReference type="ChEBI" id="CHEBI:15377"/>
        <dbReference type="ChEBI" id="CHEBI:32955"/>
        <dbReference type="ChEBI" id="CHEBI:140594"/>
        <dbReference type="EC" id="3.3.2.10"/>
    </reaction>
    <physiologicalReaction direction="left-to-right" evidence="5">
        <dbReference type="Rhea" id="RHEA:19038"/>
    </physiologicalReaction>
</comment>
<evidence type="ECO:0000256" key="3">
    <source>
        <dbReference type="ARBA" id="ARBA00022801"/>
    </source>
</evidence>
<feature type="domain" description="AB hydrolase-1" evidence="8">
    <location>
        <begin position="27"/>
        <end position="136"/>
    </location>
</feature>
<evidence type="ECO:0000313" key="10">
    <source>
        <dbReference type="Proteomes" id="UP000594263"/>
    </source>
</evidence>
<sequence>MDSIEHKTLQLNGINMHVASKGQGPKTILFVHGFPELWYSWRHQILALSDLGYRCIAPDLRGFGDTDAPEGVEKYTSLHVVGDLVALLDAVAPGEQVFVVGHDWGAYVAWHLSLYRPDKVKALVALSVAYLPRNPLGKPVDLMRHVYGPDYYFCRFQETGVIEAELAEVGTKRVIEGFLSHRSPAPLFLPKGKLFGDAPTQLPEWITEEELNYYVTKYEKTGFTGGLNYYRVVNLNWELNAAWTGSPVIVPAKFIVGELDTVYNSLGAKQYVNSPAFKKAVPQLEEVVAMEGVAHWIQQEKAEEVTNHIHDFFHKF</sequence>
<dbReference type="GO" id="GO:0004301">
    <property type="term" value="F:epoxide hydrolase activity"/>
    <property type="evidence" value="ECO:0007669"/>
    <property type="project" value="UniProtKB-EC"/>
</dbReference>
<accession>A0A7N0UV40</accession>
<reference evidence="9" key="1">
    <citation type="submission" date="2021-01" db="UniProtKB">
        <authorList>
            <consortium name="EnsemblPlants"/>
        </authorList>
    </citation>
    <scope>IDENTIFICATION</scope>
</reference>
<keyword evidence="3" id="KW-0378">Hydrolase</keyword>
<protein>
    <recommendedName>
        <fullName evidence="2">soluble epoxide hydrolase</fullName>
        <ecNumber evidence="2">3.3.2.10</ecNumber>
    </recommendedName>
</protein>
<evidence type="ECO:0000256" key="4">
    <source>
        <dbReference type="ARBA" id="ARBA00038334"/>
    </source>
</evidence>
<dbReference type="Pfam" id="PF00561">
    <property type="entry name" value="Abhydrolase_1"/>
    <property type="match status" value="1"/>
</dbReference>
<dbReference type="PANTHER" id="PTHR43329">
    <property type="entry name" value="EPOXIDE HYDROLASE"/>
    <property type="match status" value="1"/>
</dbReference>
<dbReference type="Gramene" id="Kaladp0089s0118.1.v1.1">
    <property type="protein sequence ID" value="Kaladp0089s0118.1.v1.1"/>
    <property type="gene ID" value="Kaladp0089s0118.v1.1"/>
</dbReference>
<comment type="catalytic activity">
    <reaction evidence="7">
        <text>(24S)-24,25-epoxycucurbitadienol + H2O = (24R)-24,25-dihydroxycucurbitadienol</text>
        <dbReference type="Rhea" id="RHEA:81855"/>
        <dbReference type="ChEBI" id="CHEBI:15377"/>
        <dbReference type="ChEBI" id="CHEBI:229949"/>
        <dbReference type="ChEBI" id="CHEBI:229950"/>
    </reaction>
    <physiologicalReaction direction="left-to-right" evidence="7">
        <dbReference type="Rhea" id="RHEA:81856"/>
    </physiologicalReaction>
</comment>